<dbReference type="SFLD" id="SFLDG01162">
    <property type="entry name" value="I"/>
    <property type="match status" value="1"/>
</dbReference>
<dbReference type="Proteomes" id="UP000813385">
    <property type="component" value="Unassembled WGS sequence"/>
</dbReference>
<reference evidence="4" key="1">
    <citation type="journal article" date="2021" name="Nat. Commun.">
        <title>Genetic determinants of endophytism in the Arabidopsis root mycobiome.</title>
        <authorList>
            <person name="Mesny F."/>
            <person name="Miyauchi S."/>
            <person name="Thiergart T."/>
            <person name="Pickel B."/>
            <person name="Atanasova L."/>
            <person name="Karlsson M."/>
            <person name="Huettel B."/>
            <person name="Barry K.W."/>
            <person name="Haridas S."/>
            <person name="Chen C."/>
            <person name="Bauer D."/>
            <person name="Andreopoulos W."/>
            <person name="Pangilinan J."/>
            <person name="LaButti K."/>
            <person name="Riley R."/>
            <person name="Lipzen A."/>
            <person name="Clum A."/>
            <person name="Drula E."/>
            <person name="Henrissat B."/>
            <person name="Kohler A."/>
            <person name="Grigoriev I.V."/>
            <person name="Martin F.M."/>
            <person name="Hacquard S."/>
        </authorList>
    </citation>
    <scope>NUCLEOTIDE SEQUENCE</scope>
    <source>
        <strain evidence="4">MPI-CAGE-AT-0016</strain>
    </source>
</reference>
<dbReference type="EMBL" id="JAGPXD010000004">
    <property type="protein sequence ID" value="KAH7358950.1"/>
    <property type="molecule type" value="Genomic_DNA"/>
</dbReference>
<feature type="binding site" evidence="3">
    <location>
        <position position="278"/>
    </location>
    <ligand>
        <name>dimethylallyl diphosphate</name>
        <dbReference type="ChEBI" id="CHEBI:57623"/>
    </ligand>
</feature>
<dbReference type="NCBIfam" id="TIGR03429">
    <property type="entry name" value="arom_pren_DMATS"/>
    <property type="match status" value="1"/>
</dbReference>
<gene>
    <name evidence="4" type="ORF">B0T11DRAFT_355559</name>
</gene>
<name>A0A8K0TI28_9PEZI</name>
<dbReference type="SFLD" id="SFLDS00036">
    <property type="entry name" value="Aromatic_Prenyltransferase"/>
    <property type="match status" value="1"/>
</dbReference>
<evidence type="ECO:0000256" key="2">
    <source>
        <dbReference type="ARBA" id="ARBA00022679"/>
    </source>
</evidence>
<accession>A0A8K0TI28</accession>
<protein>
    <submittedName>
        <fullName evidence="4">Aromatic prenyltransferase</fullName>
    </submittedName>
</protein>
<sequence>MTSVQSPTQHTFPLSPTTAQAMASLAAAVDAPAAEETLYISEPDQAFWAGRTSETLSALMRNAGSYTDDQAASHLRLLNDLVVPSFGPQPGPNAPTLPLLTSNNSPFEPSWNITDRGSSAIRFSFEPMGRSGGSPSDPFAQEIVSAILPAVASRAHGIDLTWFEHLQKSLFLTKAEEATARARLPAGVRAPTSFLAFDLDGDRAVFKAYFFPILKHVATGASCEDVAFSAIRSLPQAAPMLPAADRLEAYLAKGASIPVPLEMIAIDCVDPAAGARVKIYGRTESNAFDVVREVATLAGQVVDAVTLEGLDILQGVWGLLHNRPGVGPSENTPPRIWDTRHKGICYGFELKPGCEWPETKVYVPVWQYADSDAVIAKNLVAVFRSRGWAVAEKYEDAVPECFPRSDTKTTTGSHSYVSFAFSAKKGVYMTMYYSISPQDAVVAL</sequence>
<proteinExistence type="inferred from homology"/>
<dbReference type="PANTHER" id="PTHR40627">
    <property type="entry name" value="INDOLE PRENYLTRANSFERASE TDIB-RELATED"/>
    <property type="match status" value="1"/>
</dbReference>
<comment type="caution">
    <text evidence="4">The sequence shown here is derived from an EMBL/GenBank/DDBJ whole genome shotgun (WGS) entry which is preliminary data.</text>
</comment>
<dbReference type="CDD" id="cd13929">
    <property type="entry name" value="PT-DMATS_CymD"/>
    <property type="match status" value="1"/>
</dbReference>
<dbReference type="InterPro" id="IPR033964">
    <property type="entry name" value="ABBA"/>
</dbReference>
<dbReference type="PIRSF" id="PIRSF000509">
    <property type="entry name" value="Trp_DMAT"/>
    <property type="match status" value="1"/>
</dbReference>
<dbReference type="InterPro" id="IPR017795">
    <property type="entry name" value="ABBA_NscD-like"/>
</dbReference>
<evidence type="ECO:0000313" key="4">
    <source>
        <dbReference type="EMBL" id="KAH7358950.1"/>
    </source>
</evidence>
<dbReference type="OrthoDB" id="5392033at2759"/>
<dbReference type="AlphaFoldDB" id="A0A8K0TI28"/>
<dbReference type="GO" id="GO:0009820">
    <property type="term" value="P:alkaloid metabolic process"/>
    <property type="evidence" value="ECO:0007669"/>
    <property type="project" value="InterPro"/>
</dbReference>
<dbReference type="Pfam" id="PF11991">
    <property type="entry name" value="Trp_DMAT"/>
    <property type="match status" value="1"/>
</dbReference>
<feature type="binding site" evidence="3">
    <location>
        <position position="207"/>
    </location>
    <ligand>
        <name>dimethylallyl diphosphate</name>
        <dbReference type="ChEBI" id="CHEBI:57623"/>
    </ligand>
</feature>
<feature type="binding site" evidence="3">
    <location>
        <position position="108"/>
    </location>
    <ligand>
        <name>L-tryptophan</name>
        <dbReference type="ChEBI" id="CHEBI:57912"/>
    </ligand>
</feature>
<feature type="binding site" evidence="3">
    <location>
        <position position="122"/>
    </location>
    <ligand>
        <name>dimethylallyl diphosphate</name>
        <dbReference type="ChEBI" id="CHEBI:57623"/>
    </ligand>
</feature>
<feature type="binding site" evidence="3">
    <location>
        <position position="276"/>
    </location>
    <ligand>
        <name>dimethylallyl diphosphate</name>
        <dbReference type="ChEBI" id="CHEBI:57623"/>
    </ligand>
</feature>
<feature type="binding site" evidence="3">
    <location>
        <position position="362"/>
    </location>
    <ligand>
        <name>dimethylallyl diphosphate</name>
        <dbReference type="ChEBI" id="CHEBI:57623"/>
    </ligand>
</feature>
<keyword evidence="5" id="KW-1185">Reference proteome</keyword>
<dbReference type="GO" id="GO:0016765">
    <property type="term" value="F:transferase activity, transferring alkyl or aryl (other than methyl) groups"/>
    <property type="evidence" value="ECO:0007669"/>
    <property type="project" value="InterPro"/>
</dbReference>
<keyword evidence="2" id="KW-0808">Transferase</keyword>
<evidence type="ECO:0000256" key="1">
    <source>
        <dbReference type="ARBA" id="ARBA00010209"/>
    </source>
</evidence>
<dbReference type="InterPro" id="IPR012148">
    <property type="entry name" value="ABBA_DMATS-like"/>
</dbReference>
<evidence type="ECO:0000313" key="5">
    <source>
        <dbReference type="Proteomes" id="UP000813385"/>
    </source>
</evidence>
<feature type="binding site" evidence="3">
    <location>
        <position position="280"/>
    </location>
    <ligand>
        <name>dimethylallyl diphosphate</name>
        <dbReference type="ChEBI" id="CHEBI:57623"/>
    </ligand>
</feature>
<organism evidence="4 5">
    <name type="scientific">Plectosphaerella cucumerina</name>
    <dbReference type="NCBI Taxonomy" id="40658"/>
    <lineage>
        <taxon>Eukaryota</taxon>
        <taxon>Fungi</taxon>
        <taxon>Dikarya</taxon>
        <taxon>Ascomycota</taxon>
        <taxon>Pezizomycotina</taxon>
        <taxon>Sordariomycetes</taxon>
        <taxon>Hypocreomycetidae</taxon>
        <taxon>Glomerellales</taxon>
        <taxon>Plectosphaerellaceae</taxon>
        <taxon>Plectosphaerella</taxon>
    </lineage>
</organism>
<dbReference type="PANTHER" id="PTHR40627:SF5">
    <property type="entry name" value="INDOLE PRENYLTRANSFERASE TDIB"/>
    <property type="match status" value="1"/>
</dbReference>
<comment type="similarity">
    <text evidence="1">Belongs to the tryptophan dimethylallyltransferase family.</text>
</comment>
<evidence type="ECO:0000256" key="3">
    <source>
        <dbReference type="PIRSR" id="PIRSR000509-1"/>
    </source>
</evidence>
<feature type="binding site" evidence="3">
    <location>
        <position position="209"/>
    </location>
    <ligand>
        <name>dimethylallyl diphosphate</name>
        <dbReference type="ChEBI" id="CHEBI:57623"/>
    </ligand>
</feature>